<dbReference type="EMBL" id="BEZZ01000076">
    <property type="protein sequence ID" value="GCC25112.1"/>
    <property type="molecule type" value="Genomic_DNA"/>
</dbReference>
<dbReference type="InterPro" id="IPR027417">
    <property type="entry name" value="P-loop_NTPase"/>
</dbReference>
<keyword evidence="2 5" id="KW-0547">Nucleotide-binding</keyword>
<dbReference type="Gene3D" id="3.40.850.10">
    <property type="entry name" value="Kinesin motor domain"/>
    <property type="match status" value="1"/>
</dbReference>
<dbReference type="InterPro" id="IPR036961">
    <property type="entry name" value="Kinesin_motor_dom_sf"/>
</dbReference>
<dbReference type="STRING" id="137246.A0A401S409"/>
<evidence type="ECO:0000256" key="5">
    <source>
        <dbReference type="PROSITE-ProRule" id="PRU00283"/>
    </source>
</evidence>
<dbReference type="PANTHER" id="PTHR47972">
    <property type="entry name" value="KINESIN-LIKE PROTEIN KLP-3"/>
    <property type="match status" value="1"/>
</dbReference>
<feature type="binding site" evidence="5">
    <location>
        <begin position="366"/>
        <end position="373"/>
    </location>
    <ligand>
        <name>ATP</name>
        <dbReference type="ChEBI" id="CHEBI:30616"/>
    </ligand>
</feature>
<dbReference type="GO" id="GO:0007018">
    <property type="term" value="P:microtubule-based movement"/>
    <property type="evidence" value="ECO:0007669"/>
    <property type="project" value="InterPro"/>
</dbReference>
<keyword evidence="4" id="KW-0963">Cytoplasm</keyword>
<comment type="caution">
    <text evidence="9">The sequence shown here is derived from an EMBL/GenBank/DDBJ whole genome shotgun (WGS) entry which is preliminary data.</text>
</comment>
<dbReference type="InterPro" id="IPR001752">
    <property type="entry name" value="Kinesin_motor_dom"/>
</dbReference>
<feature type="compositionally biased region" description="Polar residues" evidence="7">
    <location>
        <begin position="23"/>
        <end position="39"/>
    </location>
</feature>
<evidence type="ECO:0000256" key="3">
    <source>
        <dbReference type="ARBA" id="ARBA00022840"/>
    </source>
</evidence>
<keyword evidence="4" id="KW-0206">Cytoskeleton</keyword>
<keyword evidence="10" id="KW-1185">Reference proteome</keyword>
<dbReference type="PRINTS" id="PR00380">
    <property type="entry name" value="KINESINHEAVY"/>
</dbReference>
<gene>
    <name evidence="9" type="ORF">chiPu_0003517</name>
</gene>
<dbReference type="SUPFAM" id="SSF52540">
    <property type="entry name" value="P-loop containing nucleoside triphosphate hydrolases"/>
    <property type="match status" value="1"/>
</dbReference>
<evidence type="ECO:0000259" key="8">
    <source>
        <dbReference type="PROSITE" id="PS50067"/>
    </source>
</evidence>
<comment type="similarity">
    <text evidence="5">Belongs to the TRAFAC class myosin-kinesin ATPase superfamily. Kinesin family.</text>
</comment>
<dbReference type="GO" id="GO:0005856">
    <property type="term" value="C:cytoskeleton"/>
    <property type="evidence" value="ECO:0007669"/>
    <property type="project" value="UniProtKB-SubCell"/>
</dbReference>
<dbReference type="InterPro" id="IPR027640">
    <property type="entry name" value="Kinesin-like_fam"/>
</dbReference>
<dbReference type="GO" id="GO:0005524">
    <property type="term" value="F:ATP binding"/>
    <property type="evidence" value="ECO:0007669"/>
    <property type="project" value="UniProtKB-UniRule"/>
</dbReference>
<evidence type="ECO:0000313" key="9">
    <source>
        <dbReference type="EMBL" id="GCC25112.1"/>
    </source>
</evidence>
<feature type="coiled-coil region" evidence="6">
    <location>
        <begin position="238"/>
        <end position="272"/>
    </location>
</feature>
<dbReference type="OrthoDB" id="3176171at2759"/>
<evidence type="ECO:0000256" key="4">
    <source>
        <dbReference type="ARBA" id="ARBA00023212"/>
    </source>
</evidence>
<protein>
    <recommendedName>
        <fullName evidence="8">Kinesin motor domain-containing protein</fullName>
    </recommendedName>
</protein>
<feature type="domain" description="Kinesin motor" evidence="8">
    <location>
        <begin position="286"/>
        <end position="594"/>
    </location>
</feature>
<comment type="subcellular location">
    <subcellularLocation>
        <location evidence="1">Cytoplasm</location>
        <location evidence="1">Cytoskeleton</location>
    </subcellularLocation>
</comment>
<proteinExistence type="inferred from homology"/>
<keyword evidence="6" id="KW-0175">Coiled coil</keyword>
<feature type="region of interest" description="Disordered" evidence="7">
    <location>
        <begin position="23"/>
        <end position="42"/>
    </location>
</feature>
<sequence length="604" mass="68229">MLKPQQEIIREKLDKHLLQSTSELKLSDEQQQNDSQKTQDLNKNAKNVLNKLEETGNAVMGKWATVIGAPEENQENDLYINTLELHFIHNEVPEAQQLIDNLLNDCLRKTIEAKESLDKIQQDMINAERVTDGKSTDFTRDQIPEEFLSLEEAQVDLWEAEILLEVLSTIRSGCINDQLNFIIAGSQKIQEPKFGLDLGREKIKQPFAADINISHGQRLKDNLDGRTLEKQNSTPAGWMSSANKLQTLQDELEQLKLENKNLVKNLNTEKTLRKKYCNMVEDLKGKIHVFCRTRPLSKSELTHGSQCIVQSPDEYTVTIKSSHGVKEFQFDQVFDGSTSQEESFRDTNRLIESAVDGYNVCIFAYGQTGSGKTFTMIGEKEPANLGIIPRAFKRIFQIIHENQANFTFKVLTYMLELHNDQLLDLFINPCEGSTTKLEIRKDRKGFVYIQGAEIKEVTSAEMLYALFEQGCTNRHTKTNNENSRSHLIVGVTIKSTNLSDGAVTYGKLSMIDLAGRSQEANSINESLRSLDDVISALSGEQSFIPYHRNKLTLLMQDSLGGNSKTLMFVNISPADYNAEESISSLTYASRVKLITNNAQKNSEI</sequence>
<dbReference type="Proteomes" id="UP000287033">
    <property type="component" value="Unassembled WGS sequence"/>
</dbReference>
<organism evidence="9 10">
    <name type="scientific">Chiloscyllium punctatum</name>
    <name type="common">Brownbanded bambooshark</name>
    <name type="synonym">Hemiscyllium punctatum</name>
    <dbReference type="NCBI Taxonomy" id="137246"/>
    <lineage>
        <taxon>Eukaryota</taxon>
        <taxon>Metazoa</taxon>
        <taxon>Chordata</taxon>
        <taxon>Craniata</taxon>
        <taxon>Vertebrata</taxon>
        <taxon>Chondrichthyes</taxon>
        <taxon>Elasmobranchii</taxon>
        <taxon>Galeomorphii</taxon>
        <taxon>Galeoidea</taxon>
        <taxon>Orectolobiformes</taxon>
        <taxon>Hemiscylliidae</taxon>
        <taxon>Chiloscyllium</taxon>
    </lineage>
</organism>
<dbReference type="GO" id="GO:0003777">
    <property type="term" value="F:microtubule motor activity"/>
    <property type="evidence" value="ECO:0007669"/>
    <property type="project" value="InterPro"/>
</dbReference>
<accession>A0A401S409</accession>
<evidence type="ECO:0000256" key="1">
    <source>
        <dbReference type="ARBA" id="ARBA00004245"/>
    </source>
</evidence>
<reference evidence="9 10" key="1">
    <citation type="journal article" date="2018" name="Nat. Ecol. Evol.">
        <title>Shark genomes provide insights into elasmobranch evolution and the origin of vertebrates.</title>
        <authorList>
            <person name="Hara Y"/>
            <person name="Yamaguchi K"/>
            <person name="Onimaru K"/>
            <person name="Kadota M"/>
            <person name="Koyanagi M"/>
            <person name="Keeley SD"/>
            <person name="Tatsumi K"/>
            <person name="Tanaka K"/>
            <person name="Motone F"/>
            <person name="Kageyama Y"/>
            <person name="Nozu R"/>
            <person name="Adachi N"/>
            <person name="Nishimura O"/>
            <person name="Nakagawa R"/>
            <person name="Tanegashima C"/>
            <person name="Kiyatake I"/>
            <person name="Matsumoto R"/>
            <person name="Murakumo K"/>
            <person name="Nishida K"/>
            <person name="Terakita A"/>
            <person name="Kuratani S"/>
            <person name="Sato K"/>
            <person name="Hyodo S Kuraku.S."/>
        </authorList>
    </citation>
    <scope>NUCLEOTIDE SEQUENCE [LARGE SCALE GENOMIC DNA]</scope>
</reference>
<evidence type="ECO:0000256" key="7">
    <source>
        <dbReference type="SAM" id="MobiDB-lite"/>
    </source>
</evidence>
<dbReference type="SMART" id="SM00129">
    <property type="entry name" value="KISc"/>
    <property type="match status" value="1"/>
</dbReference>
<evidence type="ECO:0000313" key="10">
    <source>
        <dbReference type="Proteomes" id="UP000287033"/>
    </source>
</evidence>
<keyword evidence="3 5" id="KW-0067">ATP-binding</keyword>
<evidence type="ECO:0000256" key="2">
    <source>
        <dbReference type="ARBA" id="ARBA00022741"/>
    </source>
</evidence>
<keyword evidence="5" id="KW-0505">Motor protein</keyword>
<name>A0A401S409_CHIPU</name>
<dbReference type="GO" id="GO:0008017">
    <property type="term" value="F:microtubule binding"/>
    <property type="evidence" value="ECO:0007669"/>
    <property type="project" value="InterPro"/>
</dbReference>
<evidence type="ECO:0000256" key="6">
    <source>
        <dbReference type="SAM" id="Coils"/>
    </source>
</evidence>
<dbReference type="Pfam" id="PF00225">
    <property type="entry name" value="Kinesin"/>
    <property type="match status" value="1"/>
</dbReference>
<dbReference type="AlphaFoldDB" id="A0A401S409"/>
<dbReference type="PANTHER" id="PTHR47972:SF16">
    <property type="entry name" value="KINESIN-LIKE PROTEIN"/>
    <property type="match status" value="1"/>
</dbReference>
<dbReference type="PROSITE" id="PS50067">
    <property type="entry name" value="KINESIN_MOTOR_2"/>
    <property type="match status" value="1"/>
</dbReference>